<dbReference type="GO" id="GO:0042925">
    <property type="term" value="F:benzoate transmembrane transporter activity"/>
    <property type="evidence" value="ECO:0007669"/>
    <property type="project" value="InterPro"/>
</dbReference>
<sequence>MRRVTPPDDAPAAPAAETPPAPATVDATVAAPRDGGTHLAAGAVTAVVGFTSAFAVVLGGLRAVGATPAQAASGLLAVTLAMGAATILLAWRTRLPITVAWSTPGAALLATTGTAAGGWAEAVAGFALCGALLAAVGLWRRLERWVRLIPVPLANAMLAGVLVDLCLQPVLAVADRPLLVGPVVLIWLALLRWAPRWATPAAIGLAVAIAVASPGVRALDPGDLVPSLTWTTPEPSWSAVVSVAVPLFVVTMASQNIPGVAVLAGFGYAAPLRPAMLVTGIGTVLAAPFGGHAINLAAISAALAAGPEGGPDPRRRWRAAVVAGCGYVVLAIASAAVAAVALAAPAGLIAAAAGLALVGTLAAALGGAFGAAGHREAAAVTFLVTVSGVSVGGVSAAFWGLLAGIAVHLVLRAARR</sequence>
<dbReference type="PANTHER" id="PTHR30199:SF0">
    <property type="entry name" value="INNER MEMBRANE PROTEIN YDCO"/>
    <property type="match status" value="1"/>
</dbReference>
<dbReference type="AlphaFoldDB" id="A0A919PBX4"/>
<dbReference type="Proteomes" id="UP000642125">
    <property type="component" value="Unassembled WGS sequence"/>
</dbReference>
<keyword evidence="2" id="KW-0812">Transmembrane</keyword>
<protein>
    <submittedName>
        <fullName evidence="3">Benzoate transporter</fullName>
    </submittedName>
</protein>
<comment type="caution">
    <text evidence="3">The sequence shown here is derived from an EMBL/GenBank/DDBJ whole genome shotgun (WGS) entry which is preliminary data.</text>
</comment>
<evidence type="ECO:0000313" key="3">
    <source>
        <dbReference type="EMBL" id="GIG35782.1"/>
    </source>
</evidence>
<keyword evidence="4" id="KW-1185">Reference proteome</keyword>
<feature type="transmembrane region" description="Helical" evidence="2">
    <location>
        <begin position="348"/>
        <end position="372"/>
    </location>
</feature>
<dbReference type="NCBIfam" id="TIGR00843">
    <property type="entry name" value="benE"/>
    <property type="match status" value="1"/>
</dbReference>
<feature type="transmembrane region" description="Helical" evidence="2">
    <location>
        <begin position="239"/>
        <end position="264"/>
    </location>
</feature>
<dbReference type="Pfam" id="PF03594">
    <property type="entry name" value="BenE"/>
    <property type="match status" value="1"/>
</dbReference>
<gene>
    <name evidence="3" type="ORF">Cpa01nite_11630</name>
</gene>
<feature type="transmembrane region" description="Helical" evidence="2">
    <location>
        <begin position="317"/>
        <end position="341"/>
    </location>
</feature>
<dbReference type="EMBL" id="BONO01000006">
    <property type="protein sequence ID" value="GIG35782.1"/>
    <property type="molecule type" value="Genomic_DNA"/>
</dbReference>
<feature type="transmembrane region" description="Helical" evidence="2">
    <location>
        <begin position="118"/>
        <end position="139"/>
    </location>
</feature>
<feature type="region of interest" description="Disordered" evidence="1">
    <location>
        <begin position="1"/>
        <end position="22"/>
    </location>
</feature>
<accession>A0A919PBX4</accession>
<feature type="transmembrane region" description="Helical" evidence="2">
    <location>
        <begin position="276"/>
        <end position="305"/>
    </location>
</feature>
<evidence type="ECO:0000256" key="2">
    <source>
        <dbReference type="SAM" id="Phobius"/>
    </source>
</evidence>
<keyword evidence="2" id="KW-0472">Membrane</keyword>
<keyword evidence="2" id="KW-1133">Transmembrane helix</keyword>
<dbReference type="InterPro" id="IPR004711">
    <property type="entry name" value="Benzoate_Transporter"/>
</dbReference>
<evidence type="ECO:0000256" key="1">
    <source>
        <dbReference type="SAM" id="MobiDB-lite"/>
    </source>
</evidence>
<name>A0A919PBX4_9CELL</name>
<feature type="transmembrane region" description="Helical" evidence="2">
    <location>
        <begin position="378"/>
        <end position="411"/>
    </location>
</feature>
<feature type="transmembrane region" description="Helical" evidence="2">
    <location>
        <begin position="39"/>
        <end position="61"/>
    </location>
</feature>
<evidence type="ECO:0000313" key="4">
    <source>
        <dbReference type="Proteomes" id="UP000642125"/>
    </source>
</evidence>
<feature type="transmembrane region" description="Helical" evidence="2">
    <location>
        <begin position="73"/>
        <end position="91"/>
    </location>
</feature>
<organism evidence="3 4">
    <name type="scientific">Cellulomonas pakistanensis</name>
    <dbReference type="NCBI Taxonomy" id="992287"/>
    <lineage>
        <taxon>Bacteria</taxon>
        <taxon>Bacillati</taxon>
        <taxon>Actinomycetota</taxon>
        <taxon>Actinomycetes</taxon>
        <taxon>Micrococcales</taxon>
        <taxon>Cellulomonadaceae</taxon>
        <taxon>Cellulomonas</taxon>
    </lineage>
</organism>
<dbReference type="PANTHER" id="PTHR30199">
    <property type="entry name" value="MFS FAMILY TRANSPORTER, PREDICTED SUBSTRATE BENZOATE"/>
    <property type="match status" value="1"/>
</dbReference>
<feature type="transmembrane region" description="Helical" evidence="2">
    <location>
        <begin position="177"/>
        <end position="194"/>
    </location>
</feature>
<dbReference type="GO" id="GO:0005886">
    <property type="term" value="C:plasma membrane"/>
    <property type="evidence" value="ECO:0007669"/>
    <property type="project" value="TreeGrafter"/>
</dbReference>
<proteinExistence type="predicted"/>
<feature type="transmembrane region" description="Helical" evidence="2">
    <location>
        <begin position="151"/>
        <end position="171"/>
    </location>
</feature>
<reference evidence="3" key="1">
    <citation type="submission" date="2021-01" db="EMBL/GenBank/DDBJ databases">
        <title>Whole genome shotgun sequence of Cellulomonas pakistanensis NBRC 110800.</title>
        <authorList>
            <person name="Komaki H."/>
            <person name="Tamura T."/>
        </authorList>
    </citation>
    <scope>NUCLEOTIDE SEQUENCE</scope>
    <source>
        <strain evidence="3">NBRC 110800</strain>
    </source>
</reference>
<feature type="transmembrane region" description="Helical" evidence="2">
    <location>
        <begin position="201"/>
        <end position="219"/>
    </location>
</feature>